<proteinExistence type="predicted"/>
<dbReference type="VEuPathDB" id="FungiDB:RhiirFUN_009409"/>
<dbReference type="VEuPathDB" id="FungiDB:RhiirFUN_007488"/>
<comment type="caution">
    <text evidence="2">The sequence shown here is derived from an EMBL/GenBank/DDBJ whole genome shotgun (WGS) entry which is preliminary data.</text>
</comment>
<organism evidence="2 3">
    <name type="scientific">Rhizophagus irregularis</name>
    <dbReference type="NCBI Taxonomy" id="588596"/>
    <lineage>
        <taxon>Eukaryota</taxon>
        <taxon>Fungi</taxon>
        <taxon>Fungi incertae sedis</taxon>
        <taxon>Mucoromycota</taxon>
        <taxon>Glomeromycotina</taxon>
        <taxon>Glomeromycetes</taxon>
        <taxon>Glomerales</taxon>
        <taxon>Glomeraceae</taxon>
        <taxon>Rhizophagus</taxon>
    </lineage>
</organism>
<name>A0A915ZW26_9GLOM</name>
<sequence length="298" mass="34215">MKVNSTFLSCDGVQIGCVGNNIQGNKRSFENRKQLGVKEAKEVKDKVKRTKIDEEPPAVELSDDIPKQNSPVEPPTLVDRINNPFFLEKDEVSKSEYRRDIPLPSQPELELVSSDNHESDSFSDNGLVNCPAIINDVMELQLGSLPRKESRWILNDIDVSEKWHIFKEKSLELANREGLFVESHTQQILSLSHVLLLKPKQHCRWATHYILPHHPFLCDALYITVEVGQVDVPMSLEEVPAFLTSLDTLLIVSNIFWDNCIVSTENKEPSRRSTLQTPSFKEMVSKSRNRHRFRQLRF</sequence>
<gene>
    <name evidence="2" type="ORF">CHRIB12_LOCUS21677</name>
</gene>
<dbReference type="VEuPathDB" id="FungiDB:RhiirFUN_013373"/>
<reference evidence="2" key="1">
    <citation type="submission" date="2020-05" db="EMBL/GenBank/DDBJ databases">
        <authorList>
            <person name="Rincon C."/>
            <person name="Sanders R I."/>
            <person name="Robbins C."/>
            <person name="Chaturvedi A."/>
        </authorList>
    </citation>
    <scope>NUCLEOTIDE SEQUENCE</scope>
    <source>
        <strain evidence="2">CHB12</strain>
    </source>
</reference>
<evidence type="ECO:0000313" key="2">
    <source>
        <dbReference type="EMBL" id="CAB5390780.1"/>
    </source>
</evidence>
<dbReference type="EMBL" id="CAGKOT010000070">
    <property type="protein sequence ID" value="CAB5390780.1"/>
    <property type="molecule type" value="Genomic_DNA"/>
</dbReference>
<protein>
    <submittedName>
        <fullName evidence="2">Uncharacterized protein</fullName>
    </submittedName>
</protein>
<dbReference type="AlphaFoldDB" id="A0A915ZW26"/>
<evidence type="ECO:0000313" key="3">
    <source>
        <dbReference type="Proteomes" id="UP000684084"/>
    </source>
</evidence>
<evidence type="ECO:0000256" key="1">
    <source>
        <dbReference type="SAM" id="MobiDB-lite"/>
    </source>
</evidence>
<dbReference type="OrthoDB" id="2389725at2759"/>
<dbReference type="Proteomes" id="UP000684084">
    <property type="component" value="Unassembled WGS sequence"/>
</dbReference>
<feature type="region of interest" description="Disordered" evidence="1">
    <location>
        <begin position="55"/>
        <end position="76"/>
    </location>
</feature>
<accession>A0A915ZW26</accession>